<feature type="compositionally biased region" description="Basic and acidic residues" evidence="1">
    <location>
        <begin position="43"/>
        <end position="52"/>
    </location>
</feature>
<accession>A0ABU6YSD2</accession>
<organism evidence="2 3">
    <name type="scientific">Stylosanthes scabra</name>
    <dbReference type="NCBI Taxonomy" id="79078"/>
    <lineage>
        <taxon>Eukaryota</taxon>
        <taxon>Viridiplantae</taxon>
        <taxon>Streptophyta</taxon>
        <taxon>Embryophyta</taxon>
        <taxon>Tracheophyta</taxon>
        <taxon>Spermatophyta</taxon>
        <taxon>Magnoliopsida</taxon>
        <taxon>eudicotyledons</taxon>
        <taxon>Gunneridae</taxon>
        <taxon>Pentapetalae</taxon>
        <taxon>rosids</taxon>
        <taxon>fabids</taxon>
        <taxon>Fabales</taxon>
        <taxon>Fabaceae</taxon>
        <taxon>Papilionoideae</taxon>
        <taxon>50 kb inversion clade</taxon>
        <taxon>dalbergioids sensu lato</taxon>
        <taxon>Dalbergieae</taxon>
        <taxon>Pterocarpus clade</taxon>
        <taxon>Stylosanthes</taxon>
    </lineage>
</organism>
<dbReference type="Proteomes" id="UP001341840">
    <property type="component" value="Unassembled WGS sequence"/>
</dbReference>
<evidence type="ECO:0000256" key="1">
    <source>
        <dbReference type="SAM" id="MobiDB-lite"/>
    </source>
</evidence>
<feature type="region of interest" description="Disordered" evidence="1">
    <location>
        <begin position="1"/>
        <end position="53"/>
    </location>
</feature>
<feature type="compositionally biased region" description="Polar residues" evidence="1">
    <location>
        <begin position="198"/>
        <end position="215"/>
    </location>
</feature>
<evidence type="ECO:0000313" key="2">
    <source>
        <dbReference type="EMBL" id="MED6212270.1"/>
    </source>
</evidence>
<feature type="compositionally biased region" description="Basic and acidic residues" evidence="1">
    <location>
        <begin position="245"/>
        <end position="255"/>
    </location>
</feature>
<dbReference type="EMBL" id="JASCZI010242885">
    <property type="protein sequence ID" value="MED6212270.1"/>
    <property type="molecule type" value="Genomic_DNA"/>
</dbReference>
<feature type="compositionally biased region" description="Basic and acidic residues" evidence="1">
    <location>
        <begin position="163"/>
        <end position="197"/>
    </location>
</feature>
<name>A0ABU6YSD2_9FABA</name>
<evidence type="ECO:0000313" key="3">
    <source>
        <dbReference type="Proteomes" id="UP001341840"/>
    </source>
</evidence>
<feature type="compositionally biased region" description="Polar residues" evidence="1">
    <location>
        <begin position="112"/>
        <end position="125"/>
    </location>
</feature>
<sequence length="342" mass="38329">MPRLDVVGSQRELGATKKKGNKGEATDKRHNKSMPMMTATQNKGKEADDARKGVKTHALIVETKDSQRTLAATQVNKGKQVEAATKKLKKPVHTKLDFSHLKSTLDVISNRDSATSAPLEEQQSLPIKRSENTRENPMDTTAIVKKRRVVQGEPSAQCLHNSEPAERDRTKLRRKLEEIRRGAAERNARHAGHERSSENSASIEGNHGQQNNMQVTHERVQERDHDTTSSDSEPNSEDEEENMEQDGRKRGKREAMIKATTIDEFLKENGIDLENVLASLDLPIDGPSTEPSYDGNDSSALHADYYNQVMADVDDKQDNILDSPLLFQGSQRRTKLVEKLHE</sequence>
<protein>
    <submittedName>
        <fullName evidence="2">Uncharacterized protein</fullName>
    </submittedName>
</protein>
<feature type="compositionally biased region" description="Acidic residues" evidence="1">
    <location>
        <begin position="234"/>
        <end position="244"/>
    </location>
</feature>
<keyword evidence="3" id="KW-1185">Reference proteome</keyword>
<feature type="compositionally biased region" description="Basic and acidic residues" evidence="1">
    <location>
        <begin position="128"/>
        <end position="137"/>
    </location>
</feature>
<feature type="region of interest" description="Disordered" evidence="1">
    <location>
        <begin position="112"/>
        <end position="255"/>
    </location>
</feature>
<reference evidence="2 3" key="1">
    <citation type="journal article" date="2023" name="Plants (Basel)">
        <title>Bridging the Gap: Combining Genomics and Transcriptomics Approaches to Understand Stylosanthes scabra, an Orphan Legume from the Brazilian Caatinga.</title>
        <authorList>
            <person name="Ferreira-Neto J.R.C."/>
            <person name="da Silva M.D."/>
            <person name="Binneck E."/>
            <person name="de Melo N.F."/>
            <person name="da Silva R.H."/>
            <person name="de Melo A.L.T.M."/>
            <person name="Pandolfi V."/>
            <person name="Bustamante F.O."/>
            <person name="Brasileiro-Vidal A.C."/>
            <person name="Benko-Iseppon A.M."/>
        </authorList>
    </citation>
    <scope>NUCLEOTIDE SEQUENCE [LARGE SCALE GENOMIC DNA]</scope>
    <source>
        <tissue evidence="2">Leaves</tissue>
    </source>
</reference>
<feature type="compositionally biased region" description="Basic and acidic residues" evidence="1">
    <location>
        <begin position="216"/>
        <end position="228"/>
    </location>
</feature>
<proteinExistence type="predicted"/>
<gene>
    <name evidence="2" type="ORF">PIB30_081675</name>
</gene>
<comment type="caution">
    <text evidence="2">The sequence shown here is derived from an EMBL/GenBank/DDBJ whole genome shotgun (WGS) entry which is preliminary data.</text>
</comment>